<gene>
    <name evidence="1" type="ORF">DY023_01885</name>
</gene>
<dbReference type="EMBL" id="QUAB01000013">
    <property type="protein sequence ID" value="REJ08039.1"/>
    <property type="molecule type" value="Genomic_DNA"/>
</dbReference>
<organism evidence="1 2">
    <name type="scientific">Microbacterium bovistercoris</name>
    <dbReference type="NCBI Taxonomy" id="2293570"/>
    <lineage>
        <taxon>Bacteria</taxon>
        <taxon>Bacillati</taxon>
        <taxon>Actinomycetota</taxon>
        <taxon>Actinomycetes</taxon>
        <taxon>Micrococcales</taxon>
        <taxon>Microbacteriaceae</taxon>
        <taxon>Microbacterium</taxon>
    </lineage>
</organism>
<protein>
    <recommendedName>
        <fullName evidence="3">Transcriptional regulator</fullName>
    </recommendedName>
</protein>
<sequence length="208" mass="23048">MKQTERLWRTLADSALEGRRTWPDVTVLADAADLANGAAHHALRRLVDIGAVEVRRRGGVTVLSPEKVLIQLCGYRNLINDTLAVTSRRAVNDLLTHRPEAITLGGADAAIHWLGGRNTVADVGFRLAYVDENLTDDWPLILPAGEEVRVVSRDAVGRRTWRSGFTSRAQTYADLFALPGWQASEFRLALHRELFGAADWDQKEPTGE</sequence>
<evidence type="ECO:0008006" key="3">
    <source>
        <dbReference type="Google" id="ProtNLM"/>
    </source>
</evidence>
<accession>A0A371NXK9</accession>
<reference evidence="1 2" key="1">
    <citation type="submission" date="2018-08" db="EMBL/GenBank/DDBJ databases">
        <title>Isolation, diversity and antifungal activity of Actinobacteria from cow dung.</title>
        <authorList>
            <person name="Ling L."/>
        </authorList>
    </citation>
    <scope>NUCLEOTIDE SEQUENCE [LARGE SCALE GENOMIC DNA]</scope>
    <source>
        <strain evidence="1 2">NEAU-LLE</strain>
    </source>
</reference>
<evidence type="ECO:0000313" key="1">
    <source>
        <dbReference type="EMBL" id="REJ08039.1"/>
    </source>
</evidence>
<dbReference type="Proteomes" id="UP000262172">
    <property type="component" value="Unassembled WGS sequence"/>
</dbReference>
<dbReference type="AlphaFoldDB" id="A0A371NXK9"/>
<evidence type="ECO:0000313" key="2">
    <source>
        <dbReference type="Proteomes" id="UP000262172"/>
    </source>
</evidence>
<proteinExistence type="predicted"/>
<dbReference type="RefSeq" id="WP_116240651.1">
    <property type="nucleotide sequence ID" value="NZ_QUAB01000013.1"/>
</dbReference>
<comment type="caution">
    <text evidence="1">The sequence shown here is derived from an EMBL/GenBank/DDBJ whole genome shotgun (WGS) entry which is preliminary data.</text>
</comment>
<dbReference type="OrthoDB" id="5059533at2"/>
<keyword evidence="2" id="KW-1185">Reference proteome</keyword>
<name>A0A371NXK9_9MICO</name>